<sequence>MLKRILGSLALVGLTTVPLASGPAQACSRVLWNGNPGQVYVGRTQDWTEKVDSKFHKFPRGLVRNGLTPQNPLQWTSKYGSFVITGYDLGTHEGVNEKGLSGHLLFLADEASDFGERDTSRPGLNIAMWLQYYLDNFATVQEAVDAIERDDIQIAPIVFPNGKQSLLHLSLEDESGDSAVVEYVGGHAKVYHDRRFIVMTNEPTYDKQIANLKQYRSFGGDKALPGERTPADRFVRAAYYVTALPPAPNPETAVAYLFSVIRNVSVPFGAPDPNRPNVAGTVFRSVIDFSDQRYFFESTYAPNVVWVDYGKLDYSEGKPEEGLAVEQQIFSLSGNVTSKVEPVPTFDFGKS</sequence>
<evidence type="ECO:0000313" key="6">
    <source>
        <dbReference type="EMBL" id="OWJ82845.1"/>
    </source>
</evidence>
<dbReference type="OrthoDB" id="1265391at2"/>
<keyword evidence="2 6" id="KW-0378">Hydrolase</keyword>
<comment type="caution">
    <text evidence="6">The sequence shown here is derived from an EMBL/GenBank/DDBJ whole genome shotgun (WGS) entry which is preliminary data.</text>
</comment>
<evidence type="ECO:0000256" key="2">
    <source>
        <dbReference type="ARBA" id="ARBA00022801"/>
    </source>
</evidence>
<evidence type="ECO:0000313" key="5">
    <source>
        <dbReference type="EMBL" id="OWJ70678.1"/>
    </source>
</evidence>
<dbReference type="Gene3D" id="3.60.60.10">
    <property type="entry name" value="Penicillin V Acylase, Chain A"/>
    <property type="match status" value="1"/>
</dbReference>
<feature type="chain" id="PRO_5012556198" evidence="3">
    <location>
        <begin position="27"/>
        <end position="351"/>
    </location>
</feature>
<dbReference type="EMBL" id="NIPX01000023">
    <property type="protein sequence ID" value="OWJ82845.1"/>
    <property type="molecule type" value="Genomic_DNA"/>
</dbReference>
<dbReference type="InterPro" id="IPR052193">
    <property type="entry name" value="Peptidase_C59"/>
</dbReference>
<gene>
    <name evidence="6" type="ORF">CDV52_12640</name>
    <name evidence="5" type="ORF">CDV53_20320</name>
</gene>
<keyword evidence="3" id="KW-0732">Signal</keyword>
<dbReference type="PANTHER" id="PTHR35527">
    <property type="entry name" value="CHOLOYLGLYCINE HYDROLASE"/>
    <property type="match status" value="1"/>
</dbReference>
<proteinExistence type="inferred from homology"/>
<protein>
    <submittedName>
        <fullName evidence="6">Choloylglycine hydrolase</fullName>
    </submittedName>
</protein>
<dbReference type="SUPFAM" id="SSF56235">
    <property type="entry name" value="N-terminal nucleophile aminohydrolases (Ntn hydrolases)"/>
    <property type="match status" value="1"/>
</dbReference>
<evidence type="ECO:0000256" key="3">
    <source>
        <dbReference type="SAM" id="SignalP"/>
    </source>
</evidence>
<evidence type="ECO:0000313" key="8">
    <source>
        <dbReference type="Proteomes" id="UP000214673"/>
    </source>
</evidence>
<feature type="domain" description="Choloylglycine hydrolase/NAAA C-terminal" evidence="4">
    <location>
        <begin position="27"/>
        <end position="309"/>
    </location>
</feature>
<dbReference type="EMBL" id="NIPV01000121">
    <property type="protein sequence ID" value="OWJ70678.1"/>
    <property type="molecule type" value="Genomic_DNA"/>
</dbReference>
<dbReference type="CDD" id="cd01902">
    <property type="entry name" value="Ntn_CGH"/>
    <property type="match status" value="1"/>
</dbReference>
<dbReference type="AlphaFoldDB" id="A0A225CZ86"/>
<evidence type="ECO:0000259" key="4">
    <source>
        <dbReference type="Pfam" id="PF02275"/>
    </source>
</evidence>
<feature type="signal peptide" evidence="3">
    <location>
        <begin position="1"/>
        <end position="26"/>
    </location>
</feature>
<keyword evidence="8" id="KW-1185">Reference proteome</keyword>
<reference evidence="7 8" key="1">
    <citation type="submission" date="2016-11" db="EMBL/GenBank/DDBJ databases">
        <title>Comparison of Traditional DNA-DNA Hybridization with In Silico Genomic Analysis.</title>
        <authorList>
            <person name="Nicholson A.C."/>
            <person name="Sammons S."/>
            <person name="Humrighouse B.W."/>
            <person name="Graziano J."/>
            <person name="Lasker B."/>
            <person name="Whitney A.M."/>
            <person name="Mcquiston J.R."/>
        </authorList>
    </citation>
    <scope>NUCLEOTIDE SEQUENCE [LARGE SCALE GENOMIC DNA]</scope>
    <source>
        <strain evidence="5 8">H1892</strain>
        <strain evidence="6 7">H2381</strain>
    </source>
</reference>
<dbReference type="Pfam" id="PF02275">
    <property type="entry name" value="CBAH"/>
    <property type="match status" value="1"/>
</dbReference>
<comment type="similarity">
    <text evidence="1">Belongs to the peptidase C59 family.</text>
</comment>
<evidence type="ECO:0000313" key="7">
    <source>
        <dbReference type="Proteomes" id="UP000196640"/>
    </source>
</evidence>
<dbReference type="Proteomes" id="UP000214673">
    <property type="component" value="Unassembled WGS sequence"/>
</dbReference>
<name>A0A225CZ86_9RHOB</name>
<dbReference type="STRING" id="366616.CG51_02100"/>
<evidence type="ECO:0000256" key="1">
    <source>
        <dbReference type="ARBA" id="ARBA00006625"/>
    </source>
</evidence>
<dbReference type="GO" id="GO:0016787">
    <property type="term" value="F:hydrolase activity"/>
    <property type="evidence" value="ECO:0007669"/>
    <property type="project" value="UniProtKB-KW"/>
</dbReference>
<organism evidence="6 7">
    <name type="scientific">Haematobacter missouriensis</name>
    <dbReference type="NCBI Taxonomy" id="366616"/>
    <lineage>
        <taxon>Bacteria</taxon>
        <taxon>Pseudomonadati</taxon>
        <taxon>Pseudomonadota</taxon>
        <taxon>Alphaproteobacteria</taxon>
        <taxon>Rhodobacterales</taxon>
        <taxon>Paracoccaceae</taxon>
        <taxon>Haematobacter</taxon>
    </lineage>
</organism>
<accession>A0A225CZ86</accession>
<dbReference type="InterPro" id="IPR029055">
    <property type="entry name" value="Ntn_hydrolases_N"/>
</dbReference>
<dbReference type="PANTHER" id="PTHR35527:SF2">
    <property type="entry name" value="HYDROLASE"/>
    <property type="match status" value="1"/>
</dbReference>
<dbReference type="Proteomes" id="UP000196640">
    <property type="component" value="Unassembled WGS sequence"/>
</dbReference>
<dbReference type="InterPro" id="IPR029132">
    <property type="entry name" value="CBAH/NAAA_C"/>
</dbReference>
<dbReference type="RefSeq" id="WP_084695133.1">
    <property type="nucleotide sequence ID" value="NZ_JFGS01000013.1"/>
</dbReference>